<dbReference type="AlphaFoldDB" id="A0A432G8U1"/>
<dbReference type="EMBL" id="QNZM01000206">
    <property type="protein sequence ID" value="RTZ79798.1"/>
    <property type="molecule type" value="Genomic_DNA"/>
</dbReference>
<organism evidence="1 2">
    <name type="scientific">SAR324 cluster bacterium</name>
    <dbReference type="NCBI Taxonomy" id="2024889"/>
    <lineage>
        <taxon>Bacteria</taxon>
        <taxon>Deltaproteobacteria</taxon>
        <taxon>SAR324 cluster</taxon>
    </lineage>
</organism>
<sequence length="89" mass="10733">MIEENFNPNFRFNHLGNRIMQYDDHQIMGGGIELKLTELGKKVTSFKPNSMPLRILITNPRHWDFYDLNDIKKLFNYVFFKNYHTKKLP</sequence>
<gene>
    <name evidence="1" type="ORF">DSY98_05350</name>
</gene>
<evidence type="ECO:0000313" key="2">
    <source>
        <dbReference type="Proteomes" id="UP000286732"/>
    </source>
</evidence>
<proteinExistence type="predicted"/>
<comment type="caution">
    <text evidence="1">The sequence shown here is derived from an EMBL/GenBank/DDBJ whole genome shotgun (WGS) entry which is preliminary data.</text>
</comment>
<evidence type="ECO:0000313" key="1">
    <source>
        <dbReference type="EMBL" id="RTZ79798.1"/>
    </source>
</evidence>
<name>A0A432G8U1_9DELT</name>
<reference evidence="1 2" key="1">
    <citation type="submission" date="2018-06" db="EMBL/GenBank/DDBJ databases">
        <title>Combined omics and stable isotope probing to characterize newly discovered Mariana Back-Arc vent microbial communities.</title>
        <authorList>
            <person name="Trembath-Reichert E."/>
            <person name="Huber J.A."/>
        </authorList>
    </citation>
    <scope>NUCLEOTIDE SEQUENCE [LARGE SCALE GENOMIC DNA]</scope>
    <source>
        <strain evidence="1">MAG 63_2</strain>
    </source>
</reference>
<accession>A0A432G8U1</accession>
<feature type="non-terminal residue" evidence="1">
    <location>
        <position position="89"/>
    </location>
</feature>
<protein>
    <submittedName>
        <fullName evidence="1">Uncharacterized protein</fullName>
    </submittedName>
</protein>
<dbReference type="Proteomes" id="UP000286732">
    <property type="component" value="Unassembled WGS sequence"/>
</dbReference>